<dbReference type="SUPFAM" id="SSF51206">
    <property type="entry name" value="cAMP-binding domain-like"/>
    <property type="match status" value="1"/>
</dbReference>
<dbReference type="AlphaFoldDB" id="R5V7Q4"/>
<dbReference type="InterPro" id="IPR018490">
    <property type="entry name" value="cNMP-bd_dom_sf"/>
</dbReference>
<dbReference type="Proteomes" id="UP000018372">
    <property type="component" value="Unassembled WGS sequence"/>
</dbReference>
<reference evidence="2" key="1">
    <citation type="submission" date="2012-11" db="EMBL/GenBank/DDBJ databases">
        <title>Dependencies among metagenomic species, viruses, plasmids and units of genetic variation.</title>
        <authorList>
            <person name="Nielsen H.B."/>
            <person name="Almeida M."/>
            <person name="Juncker A.S."/>
            <person name="Rasmussen S."/>
            <person name="Li J."/>
            <person name="Sunagawa S."/>
            <person name="Plichta D."/>
            <person name="Gautier L."/>
            <person name="Le Chatelier E."/>
            <person name="Peletier E."/>
            <person name="Bonde I."/>
            <person name="Nielsen T."/>
            <person name="Manichanh C."/>
            <person name="Arumugam M."/>
            <person name="Batto J."/>
            <person name="Santos M.B.Q.D."/>
            <person name="Blom N."/>
            <person name="Borruel N."/>
            <person name="Burgdorf K.S."/>
            <person name="Boumezbeur F."/>
            <person name="Casellas F."/>
            <person name="Dore J."/>
            <person name="Guarner F."/>
            <person name="Hansen T."/>
            <person name="Hildebrand F."/>
            <person name="Kaas R.S."/>
            <person name="Kennedy S."/>
            <person name="Kristiansen K."/>
            <person name="Kultima J.R."/>
            <person name="Leonard P."/>
            <person name="Levenez F."/>
            <person name="Lund O."/>
            <person name="Moumen B."/>
            <person name="Le Paslier D."/>
            <person name="Pons N."/>
            <person name="Pedersen O."/>
            <person name="Prifti E."/>
            <person name="Qin J."/>
            <person name="Raes J."/>
            <person name="Tap J."/>
            <person name="Tims S."/>
            <person name="Ussery D.W."/>
            <person name="Yamada T."/>
            <person name="MetaHit consortium"/>
            <person name="Renault P."/>
            <person name="Sicheritz-Ponten T."/>
            <person name="Bork P."/>
            <person name="Wang J."/>
            <person name="Brunak S."/>
            <person name="Ehrlich S.D."/>
        </authorList>
    </citation>
    <scope>NUCLEOTIDE SEQUENCE [LARGE SCALE GENOMIC DNA]</scope>
</reference>
<comment type="caution">
    <text evidence="2">The sequence shown here is derived from an EMBL/GenBank/DDBJ whole genome shotgun (WGS) entry which is preliminary data.</text>
</comment>
<evidence type="ECO:0000259" key="1">
    <source>
        <dbReference type="PROSITE" id="PS50042"/>
    </source>
</evidence>
<evidence type="ECO:0000313" key="3">
    <source>
        <dbReference type="Proteomes" id="UP000018372"/>
    </source>
</evidence>
<dbReference type="InterPro" id="IPR014710">
    <property type="entry name" value="RmlC-like_jellyroll"/>
</dbReference>
<dbReference type="PROSITE" id="PS50042">
    <property type="entry name" value="CNMP_BINDING_3"/>
    <property type="match status" value="1"/>
</dbReference>
<dbReference type="Pfam" id="PF00027">
    <property type="entry name" value="cNMP_binding"/>
    <property type="match status" value="1"/>
</dbReference>
<dbReference type="CDD" id="cd00038">
    <property type="entry name" value="CAP_ED"/>
    <property type="match status" value="1"/>
</dbReference>
<dbReference type="InterPro" id="IPR000595">
    <property type="entry name" value="cNMP-bd_dom"/>
</dbReference>
<accession>R5V7Q4</accession>
<name>R5V7Q4_9BACT</name>
<feature type="domain" description="Cyclic nucleotide-binding" evidence="1">
    <location>
        <begin position="22"/>
        <end position="61"/>
    </location>
</feature>
<organism evidence="2 3">
    <name type="scientific">Phocaeicola plebeius CAG:211</name>
    <dbReference type="NCBI Taxonomy" id="1263052"/>
    <lineage>
        <taxon>Bacteria</taxon>
        <taxon>Pseudomonadati</taxon>
        <taxon>Bacteroidota</taxon>
        <taxon>Bacteroidia</taxon>
        <taxon>Bacteroidales</taxon>
        <taxon>Bacteroidaceae</taxon>
        <taxon>Phocaeicola</taxon>
    </lineage>
</organism>
<dbReference type="Gene3D" id="2.60.120.10">
    <property type="entry name" value="Jelly Rolls"/>
    <property type="match status" value="1"/>
</dbReference>
<proteinExistence type="predicted"/>
<protein>
    <recommendedName>
        <fullName evidence="1">Cyclic nucleotide-binding domain-containing protein</fullName>
    </recommendedName>
</protein>
<evidence type="ECO:0000313" key="2">
    <source>
        <dbReference type="EMBL" id="CCZ86583.1"/>
    </source>
</evidence>
<sequence>MNNMMTNIEVAKLMVSGMKCMLSREQIHELADILVCRKFKKGERILDEGEVCRSMLYLEKGLTRQFYFKYDKDLTEHIAYEGGVVICLESYLKEEPTRLMIEALEPTIAWDIPKEKIEELALKDAEIGVWYRKLFEASLIESQVKADTLRFEPAHERYNKLLQLHPEILKRAPLVYIASLLQMTPETLSRVRSASLNG</sequence>
<dbReference type="EMBL" id="CBAT010000048">
    <property type="protein sequence ID" value="CCZ86583.1"/>
    <property type="molecule type" value="Genomic_DNA"/>
</dbReference>
<gene>
    <name evidence="2" type="ORF">BN536_01444</name>
</gene>